<evidence type="ECO:0000259" key="1">
    <source>
        <dbReference type="Pfam" id="PF04149"/>
    </source>
</evidence>
<accession>A0A345HNK1</accession>
<dbReference type="OrthoDB" id="4327960at2"/>
<feature type="domain" description="DUF397" evidence="1">
    <location>
        <begin position="14"/>
        <end position="68"/>
    </location>
</feature>
<dbReference type="RefSeq" id="WP_114659639.1">
    <property type="nucleotide sequence ID" value="NZ_CP031194.1"/>
</dbReference>
<gene>
    <name evidence="2" type="ORF">DVK44_11795</name>
</gene>
<protein>
    <submittedName>
        <fullName evidence="2">DUF397 domain-containing protein</fullName>
    </submittedName>
</protein>
<evidence type="ECO:0000313" key="3">
    <source>
        <dbReference type="Proteomes" id="UP000253868"/>
    </source>
</evidence>
<evidence type="ECO:0000313" key="2">
    <source>
        <dbReference type="EMBL" id="AXG78275.1"/>
    </source>
</evidence>
<dbReference type="InterPro" id="IPR007278">
    <property type="entry name" value="DUF397"/>
</dbReference>
<dbReference type="KEGG" id="spad:DVK44_11795"/>
<reference evidence="3" key="1">
    <citation type="submission" date="2018-07" db="EMBL/GenBank/DDBJ databases">
        <authorList>
            <person name="Zhao J."/>
        </authorList>
    </citation>
    <scope>NUCLEOTIDE SEQUENCE [LARGE SCALE GENOMIC DNA]</scope>
    <source>
        <strain evidence="3">GSSD-12</strain>
    </source>
</reference>
<keyword evidence="3" id="KW-1185">Reference proteome</keyword>
<dbReference type="Pfam" id="PF04149">
    <property type="entry name" value="DUF397"/>
    <property type="match status" value="1"/>
</dbReference>
<dbReference type="Proteomes" id="UP000253868">
    <property type="component" value="Chromosome"/>
</dbReference>
<dbReference type="EMBL" id="CP031194">
    <property type="protein sequence ID" value="AXG78275.1"/>
    <property type="molecule type" value="Genomic_DNA"/>
</dbReference>
<name>A0A345HNK1_9ACTN</name>
<dbReference type="AlphaFoldDB" id="A0A345HNK1"/>
<proteinExistence type="predicted"/>
<sequence>MSYRTGPEVVPEQSWFKSSYSQEIGTNCLEIADLAGAGHVGVRDSKHKTGPALVVSATAWAAFVGGVRQ</sequence>
<organism evidence="2 3">
    <name type="scientific">Streptomyces paludis</name>
    <dbReference type="NCBI Taxonomy" id="2282738"/>
    <lineage>
        <taxon>Bacteria</taxon>
        <taxon>Bacillati</taxon>
        <taxon>Actinomycetota</taxon>
        <taxon>Actinomycetes</taxon>
        <taxon>Kitasatosporales</taxon>
        <taxon>Streptomycetaceae</taxon>
        <taxon>Streptomyces</taxon>
    </lineage>
</organism>